<reference evidence="1" key="1">
    <citation type="submission" date="2014-09" db="EMBL/GenBank/DDBJ databases">
        <authorList>
            <person name="Magalhaes I.L.F."/>
            <person name="Oliveira U."/>
            <person name="Santos F.R."/>
            <person name="Vidigal T.H.D.A."/>
            <person name="Brescovit A.D."/>
            <person name="Santos A.J."/>
        </authorList>
    </citation>
    <scope>NUCLEOTIDE SEQUENCE</scope>
    <source>
        <tissue evidence="1">Shoot tissue taken approximately 20 cm above the soil surface</tissue>
    </source>
</reference>
<protein>
    <submittedName>
        <fullName evidence="1">Uncharacterized protein</fullName>
    </submittedName>
</protein>
<organism evidence="1">
    <name type="scientific">Arundo donax</name>
    <name type="common">Giant reed</name>
    <name type="synonym">Donax arundinaceus</name>
    <dbReference type="NCBI Taxonomy" id="35708"/>
    <lineage>
        <taxon>Eukaryota</taxon>
        <taxon>Viridiplantae</taxon>
        <taxon>Streptophyta</taxon>
        <taxon>Embryophyta</taxon>
        <taxon>Tracheophyta</taxon>
        <taxon>Spermatophyta</taxon>
        <taxon>Magnoliopsida</taxon>
        <taxon>Liliopsida</taxon>
        <taxon>Poales</taxon>
        <taxon>Poaceae</taxon>
        <taxon>PACMAD clade</taxon>
        <taxon>Arundinoideae</taxon>
        <taxon>Arundineae</taxon>
        <taxon>Arundo</taxon>
    </lineage>
</organism>
<dbReference type="EMBL" id="GBRH01244404">
    <property type="protein sequence ID" value="JAD53491.1"/>
    <property type="molecule type" value="Transcribed_RNA"/>
</dbReference>
<sequence>MHSVTAPFLVTCYHGITAYKSYAALVK</sequence>
<reference evidence="1" key="2">
    <citation type="journal article" date="2015" name="Data Brief">
        <title>Shoot transcriptome of the giant reed, Arundo donax.</title>
        <authorList>
            <person name="Barrero R.A."/>
            <person name="Guerrero F.D."/>
            <person name="Moolhuijzen P."/>
            <person name="Goolsby J.A."/>
            <person name="Tidwell J."/>
            <person name="Bellgard S.E."/>
            <person name="Bellgard M.I."/>
        </authorList>
    </citation>
    <scope>NUCLEOTIDE SEQUENCE</scope>
    <source>
        <tissue evidence="1">Shoot tissue taken approximately 20 cm above the soil surface</tissue>
    </source>
</reference>
<evidence type="ECO:0000313" key="1">
    <source>
        <dbReference type="EMBL" id="JAD53491.1"/>
    </source>
</evidence>
<accession>A0A0A9AQT4</accession>
<dbReference type="AlphaFoldDB" id="A0A0A9AQT4"/>
<proteinExistence type="predicted"/>
<name>A0A0A9AQT4_ARUDO</name>